<name>A0A4R6QZE7_9BURK</name>
<sequence>MADLETEQERASGLEARAHELQERLDELAAQFQARSAELETERRAHAATMARTEALQRQVGELQAQQERIRADFSADLEKGRATIEAANERAAGAERRALREIELERSARGTAEKQLEGARTKLAETERQSQAKALEFVKANSRISAELEAAKTAIGNLTVASDAQGQQLQNAQQQASQFKAEAETLRMLVEQFKPVVQTKPVRSKRSAG</sequence>
<dbReference type="Proteomes" id="UP000294593">
    <property type="component" value="Unassembled WGS sequence"/>
</dbReference>
<dbReference type="AlphaFoldDB" id="A0A4R6QZE7"/>
<evidence type="ECO:0000256" key="1">
    <source>
        <dbReference type="SAM" id="Coils"/>
    </source>
</evidence>
<comment type="caution">
    <text evidence="2">The sequence shown here is derived from an EMBL/GenBank/DDBJ whole genome shotgun (WGS) entry which is preliminary data.</text>
</comment>
<keyword evidence="3" id="KW-1185">Reference proteome</keyword>
<accession>A0A4R6QZE7</accession>
<proteinExistence type="predicted"/>
<evidence type="ECO:0000313" key="2">
    <source>
        <dbReference type="EMBL" id="TDP78679.1"/>
    </source>
</evidence>
<evidence type="ECO:0000313" key="3">
    <source>
        <dbReference type="Proteomes" id="UP000294593"/>
    </source>
</evidence>
<protein>
    <submittedName>
        <fullName evidence="2">Uncharacterized protein</fullName>
    </submittedName>
</protein>
<gene>
    <name evidence="2" type="ORF">EV672_12011</name>
</gene>
<dbReference type="EMBL" id="SNXW01000020">
    <property type="protein sequence ID" value="TDP78679.1"/>
    <property type="molecule type" value="Genomic_DNA"/>
</dbReference>
<feature type="coiled-coil region" evidence="1">
    <location>
        <begin position="4"/>
        <end position="130"/>
    </location>
</feature>
<organism evidence="2 3">
    <name type="scientific">Aquabacterium commune</name>
    <dbReference type="NCBI Taxonomy" id="70586"/>
    <lineage>
        <taxon>Bacteria</taxon>
        <taxon>Pseudomonadati</taxon>
        <taxon>Pseudomonadota</taxon>
        <taxon>Betaproteobacteria</taxon>
        <taxon>Burkholderiales</taxon>
        <taxon>Aquabacterium</taxon>
    </lineage>
</organism>
<dbReference type="RefSeq" id="WP_133611345.1">
    <property type="nucleotide sequence ID" value="NZ_SNXW01000020.1"/>
</dbReference>
<reference evidence="2 3" key="1">
    <citation type="submission" date="2019-03" db="EMBL/GenBank/DDBJ databases">
        <title>Genomic Encyclopedia of Type Strains, Phase IV (KMG-IV): sequencing the most valuable type-strain genomes for metagenomic binning, comparative biology and taxonomic classification.</title>
        <authorList>
            <person name="Goeker M."/>
        </authorList>
    </citation>
    <scope>NUCLEOTIDE SEQUENCE [LARGE SCALE GENOMIC DNA]</scope>
    <source>
        <strain evidence="2 3">DSM 11901</strain>
    </source>
</reference>
<feature type="coiled-coil region" evidence="1">
    <location>
        <begin position="163"/>
        <end position="190"/>
    </location>
</feature>
<keyword evidence="1" id="KW-0175">Coiled coil</keyword>